<gene>
    <name evidence="4" type="ORF">BMR1_02g02325</name>
</gene>
<feature type="region of interest" description="Disordered" evidence="2">
    <location>
        <begin position="33"/>
        <end position="71"/>
    </location>
</feature>
<evidence type="ECO:0000313" key="4">
    <source>
        <dbReference type="EMBL" id="SJK85985.1"/>
    </source>
</evidence>
<feature type="signal peptide" evidence="3">
    <location>
        <begin position="1"/>
        <end position="18"/>
    </location>
</feature>
<reference evidence="4 5" key="1">
    <citation type="journal article" date="2012" name="Nucleic Acids Res.">
        <title>Sequencing of the smallest Apicomplexan genome from the human pathogen Babesia microti.</title>
        <authorList>
            <person name="Cornillot E."/>
            <person name="Hadj-Kaddour K."/>
            <person name="Dassouli A."/>
            <person name="Noel B."/>
            <person name="Ranwez V."/>
            <person name="Vacherie B."/>
            <person name="Augagneur Y."/>
            <person name="Bres V."/>
            <person name="Duclos A."/>
            <person name="Randazzo S."/>
            <person name="Carcy B."/>
            <person name="Debierre-Grockiego F."/>
            <person name="Delbecq S."/>
            <person name="Moubri-Menage K."/>
            <person name="Shams-Eldin H."/>
            <person name="Usmani-Brown S."/>
            <person name="Bringaud F."/>
            <person name="Wincker P."/>
            <person name="Vivares C.P."/>
            <person name="Schwarz R.T."/>
            <person name="Schetters T.P."/>
            <person name="Krause P.J."/>
            <person name="Gorenflot A."/>
            <person name="Berry V."/>
            <person name="Barbe V."/>
            <person name="Ben Mamoun C."/>
        </authorList>
    </citation>
    <scope>NUCLEOTIDE SEQUENCE [LARGE SCALE GENOMIC DNA]</scope>
    <source>
        <strain evidence="4 5">RI</strain>
    </source>
</reference>
<evidence type="ECO:0000256" key="3">
    <source>
        <dbReference type="SAM" id="SignalP"/>
    </source>
</evidence>
<dbReference type="RefSeq" id="XP_021338185.1">
    <property type="nucleotide sequence ID" value="XM_021481556.1"/>
</dbReference>
<keyword evidence="3" id="KW-0732">Signal</keyword>
<name>A0A1R4AAH1_BABMR</name>
<keyword evidence="1" id="KW-0175">Coiled coil</keyword>
<feature type="coiled-coil region" evidence="1">
    <location>
        <begin position="134"/>
        <end position="168"/>
    </location>
</feature>
<keyword evidence="5" id="KW-1185">Reference proteome</keyword>
<sequence>MRPRVYLLLSLAIHLSYAHLTALKKDDFDKGDDVDAESDSSLDKNDNFSQIDSNDGAKTTNSTDKEESSDNLGKIRVSIGDEIAIDTGGTSYTGTKTPLIIISPISIIDYARLYKKMESSKNESNVVMQEKLAMSDANSRLASLYKQLKDAESRLAFYKADKGQLELLNQSQS</sequence>
<dbReference type="EMBL" id="FO082872">
    <property type="protein sequence ID" value="SJK85985.1"/>
    <property type="molecule type" value="Genomic_DNA"/>
</dbReference>
<feature type="compositionally biased region" description="Polar residues" evidence="2">
    <location>
        <begin position="47"/>
        <end position="62"/>
    </location>
</feature>
<organism evidence="4 5">
    <name type="scientific">Babesia microti (strain RI)</name>
    <dbReference type="NCBI Taxonomy" id="1133968"/>
    <lineage>
        <taxon>Eukaryota</taxon>
        <taxon>Sar</taxon>
        <taxon>Alveolata</taxon>
        <taxon>Apicomplexa</taxon>
        <taxon>Aconoidasida</taxon>
        <taxon>Piroplasmida</taxon>
        <taxon>Babesiidae</taxon>
        <taxon>Babesia</taxon>
    </lineage>
</organism>
<accession>A0A1R4AAH1</accession>
<feature type="chain" id="PRO_5013226859" evidence="3">
    <location>
        <begin position="19"/>
        <end position="173"/>
    </location>
</feature>
<evidence type="ECO:0000313" key="5">
    <source>
        <dbReference type="Proteomes" id="UP000002899"/>
    </source>
</evidence>
<proteinExistence type="predicted"/>
<dbReference type="Proteomes" id="UP000002899">
    <property type="component" value="Chromosome II"/>
</dbReference>
<dbReference type="OrthoDB" id="367248at2759"/>
<dbReference type="GeneID" id="24424251"/>
<dbReference type="KEGG" id="bmic:BMR1_02g02325"/>
<evidence type="ECO:0000256" key="1">
    <source>
        <dbReference type="SAM" id="Coils"/>
    </source>
</evidence>
<dbReference type="AlphaFoldDB" id="A0A1R4AAH1"/>
<reference evidence="4 5" key="2">
    <citation type="journal article" date="2013" name="PLoS ONE">
        <title>Whole genome mapping and re-organization of the nuclear and mitochondrial genomes of Babesia microti isolates.</title>
        <authorList>
            <person name="Cornillot E."/>
            <person name="Dassouli A."/>
            <person name="Garg A."/>
            <person name="Pachikara N."/>
            <person name="Randazzo S."/>
            <person name="Depoix D."/>
            <person name="Carcy B."/>
            <person name="Delbecq S."/>
            <person name="Frutos R."/>
            <person name="Silva J.C."/>
            <person name="Sutton R."/>
            <person name="Krause P.J."/>
            <person name="Mamoun C.B."/>
        </authorList>
    </citation>
    <scope>NUCLEOTIDE SEQUENCE [LARGE SCALE GENOMIC DNA]</scope>
    <source>
        <strain evidence="4 5">RI</strain>
    </source>
</reference>
<dbReference type="VEuPathDB" id="PiroplasmaDB:BMR1_02g02325"/>
<evidence type="ECO:0000256" key="2">
    <source>
        <dbReference type="SAM" id="MobiDB-lite"/>
    </source>
</evidence>
<protein>
    <submittedName>
        <fullName evidence="4">Uncharacterized protein</fullName>
    </submittedName>
</protein>
<reference evidence="4 5" key="3">
    <citation type="journal article" date="2016" name="Sci. Rep.">
        <title>Genome-wide diversity and gene expression profiling of Babesia microti isolates identify polymorphic genes that mediate host-pathogen interactions.</title>
        <authorList>
            <person name="Silva J.C."/>
            <person name="Cornillot E."/>
            <person name="McCracken C."/>
            <person name="Usmani-Brown S."/>
            <person name="Dwivedi A."/>
            <person name="Ifeonu O.O."/>
            <person name="Crabtree J."/>
            <person name="Gotia H.T."/>
            <person name="Virji A.Z."/>
            <person name="Reynes C."/>
            <person name="Colinge J."/>
            <person name="Kumar V."/>
            <person name="Lawres L."/>
            <person name="Pazzi J.E."/>
            <person name="Pablo J.V."/>
            <person name="Hung C."/>
            <person name="Brancato J."/>
            <person name="Kumari P."/>
            <person name="Orvis J."/>
            <person name="Tretina K."/>
            <person name="Chibucos M."/>
            <person name="Ott S."/>
            <person name="Sadzewicz L."/>
            <person name="Sengamalay N."/>
            <person name="Shetty A.C."/>
            <person name="Su Q."/>
            <person name="Tallon L."/>
            <person name="Fraser C.M."/>
            <person name="Frutos R."/>
            <person name="Molina D.M."/>
            <person name="Krause P.J."/>
            <person name="Ben Mamoun C."/>
        </authorList>
    </citation>
    <scope>NUCLEOTIDE SEQUENCE [LARGE SCALE GENOMIC DNA]</scope>
    <source>
        <strain evidence="4 5">RI</strain>
    </source>
</reference>